<dbReference type="Gene3D" id="1.10.1740.10">
    <property type="match status" value="1"/>
</dbReference>
<dbReference type="OrthoDB" id="8536462at2"/>
<dbReference type="Pfam" id="PF04542">
    <property type="entry name" value="Sigma70_r2"/>
    <property type="match status" value="1"/>
</dbReference>
<dbReference type="PANTHER" id="PTHR43133:SF63">
    <property type="entry name" value="RNA POLYMERASE SIGMA FACTOR FECI-RELATED"/>
    <property type="match status" value="1"/>
</dbReference>
<dbReference type="GO" id="GO:0016987">
    <property type="term" value="F:sigma factor activity"/>
    <property type="evidence" value="ECO:0007669"/>
    <property type="project" value="UniProtKB-KW"/>
</dbReference>
<organism evidence="7 8">
    <name type="scientific">Paracidovorax cattleyae</name>
    <dbReference type="NCBI Taxonomy" id="80868"/>
    <lineage>
        <taxon>Bacteria</taxon>
        <taxon>Pseudomonadati</taxon>
        <taxon>Pseudomonadota</taxon>
        <taxon>Betaproteobacteria</taxon>
        <taxon>Burkholderiales</taxon>
        <taxon>Comamonadaceae</taxon>
        <taxon>Paracidovorax</taxon>
    </lineage>
</organism>
<dbReference type="SUPFAM" id="SSF88659">
    <property type="entry name" value="Sigma3 and sigma4 domains of RNA polymerase sigma factors"/>
    <property type="match status" value="1"/>
</dbReference>
<evidence type="ECO:0000256" key="3">
    <source>
        <dbReference type="ARBA" id="ARBA00023082"/>
    </source>
</evidence>
<evidence type="ECO:0000256" key="4">
    <source>
        <dbReference type="ARBA" id="ARBA00023163"/>
    </source>
</evidence>
<evidence type="ECO:0000259" key="6">
    <source>
        <dbReference type="Pfam" id="PF08281"/>
    </source>
</evidence>
<dbReference type="RefSeq" id="WP_092834725.1">
    <property type="nucleotide sequence ID" value="NZ_CP028290.1"/>
</dbReference>
<keyword evidence="3" id="KW-0731">Sigma factor</keyword>
<keyword evidence="8" id="KW-1185">Reference proteome</keyword>
<sequence length="171" mass="18688">MAAVETALQQHVSALYCEHHGWLLAWLRRKLGCGHQAADVAHDTFLRILGSPAVLPTLREPRAYLVTTARRLLIDEARRRVIEQAYLDALAVVAATDGGPSTEQVVETIQALVRIEAALQHLSARAQQAFLLHYLEGLPHADVAAALGVSTRMVQKYLVQALVCCHQAVDG</sequence>
<dbReference type="GO" id="GO:0003677">
    <property type="term" value="F:DNA binding"/>
    <property type="evidence" value="ECO:0007669"/>
    <property type="project" value="InterPro"/>
</dbReference>
<comment type="similarity">
    <text evidence="1">Belongs to the sigma-70 factor family. ECF subfamily.</text>
</comment>
<evidence type="ECO:0000256" key="1">
    <source>
        <dbReference type="ARBA" id="ARBA00010641"/>
    </source>
</evidence>
<dbReference type="EMBL" id="FNJL01000012">
    <property type="protein sequence ID" value="SDP42031.1"/>
    <property type="molecule type" value="Genomic_DNA"/>
</dbReference>
<evidence type="ECO:0000259" key="5">
    <source>
        <dbReference type="Pfam" id="PF04542"/>
    </source>
</evidence>
<dbReference type="InterPro" id="IPR007627">
    <property type="entry name" value="RNA_pol_sigma70_r2"/>
</dbReference>
<evidence type="ECO:0000313" key="7">
    <source>
        <dbReference type="EMBL" id="SDP42031.1"/>
    </source>
</evidence>
<evidence type="ECO:0000256" key="2">
    <source>
        <dbReference type="ARBA" id="ARBA00023015"/>
    </source>
</evidence>
<dbReference type="InterPro" id="IPR013325">
    <property type="entry name" value="RNA_pol_sigma_r2"/>
</dbReference>
<protein>
    <submittedName>
        <fullName evidence="7">RNA polymerase sigma-70 factor, ECF subfamily</fullName>
    </submittedName>
</protein>
<dbReference type="InterPro" id="IPR036388">
    <property type="entry name" value="WH-like_DNA-bd_sf"/>
</dbReference>
<dbReference type="GO" id="GO:0006352">
    <property type="term" value="P:DNA-templated transcription initiation"/>
    <property type="evidence" value="ECO:0007669"/>
    <property type="project" value="InterPro"/>
</dbReference>
<dbReference type="Gene3D" id="1.10.10.10">
    <property type="entry name" value="Winged helix-like DNA-binding domain superfamily/Winged helix DNA-binding domain"/>
    <property type="match status" value="1"/>
</dbReference>
<keyword evidence="4" id="KW-0804">Transcription</keyword>
<dbReference type="Pfam" id="PF08281">
    <property type="entry name" value="Sigma70_r4_2"/>
    <property type="match status" value="1"/>
</dbReference>
<dbReference type="PANTHER" id="PTHR43133">
    <property type="entry name" value="RNA POLYMERASE ECF-TYPE SIGMA FACTO"/>
    <property type="match status" value="1"/>
</dbReference>
<dbReference type="InterPro" id="IPR013249">
    <property type="entry name" value="RNA_pol_sigma70_r4_t2"/>
</dbReference>
<keyword evidence="2" id="KW-0805">Transcription regulation</keyword>
<feature type="domain" description="RNA polymerase sigma factor 70 region 4 type 2" evidence="6">
    <location>
        <begin position="113"/>
        <end position="165"/>
    </location>
</feature>
<feature type="domain" description="RNA polymerase sigma-70 region 2" evidence="5">
    <location>
        <begin position="15"/>
        <end position="80"/>
    </location>
</feature>
<dbReference type="NCBIfam" id="TIGR02937">
    <property type="entry name" value="sigma70-ECF"/>
    <property type="match status" value="1"/>
</dbReference>
<dbReference type="InterPro" id="IPR039425">
    <property type="entry name" value="RNA_pol_sigma-70-like"/>
</dbReference>
<dbReference type="InterPro" id="IPR013324">
    <property type="entry name" value="RNA_pol_sigma_r3/r4-like"/>
</dbReference>
<dbReference type="SUPFAM" id="SSF88946">
    <property type="entry name" value="Sigma2 domain of RNA polymerase sigma factors"/>
    <property type="match status" value="1"/>
</dbReference>
<dbReference type="AlphaFoldDB" id="A0A1H0SJT4"/>
<accession>A0A1H0SJT4</accession>
<reference evidence="8" key="1">
    <citation type="submission" date="2016-10" db="EMBL/GenBank/DDBJ databases">
        <authorList>
            <person name="Varghese N."/>
            <person name="Submissions S."/>
        </authorList>
    </citation>
    <scope>NUCLEOTIDE SEQUENCE [LARGE SCALE GENOMIC DNA]</scope>
    <source>
        <strain evidence="8">DSM 17101</strain>
    </source>
</reference>
<proteinExistence type="inferred from homology"/>
<name>A0A1H0SJT4_9BURK</name>
<dbReference type="Proteomes" id="UP000199317">
    <property type="component" value="Unassembled WGS sequence"/>
</dbReference>
<dbReference type="InterPro" id="IPR014284">
    <property type="entry name" value="RNA_pol_sigma-70_dom"/>
</dbReference>
<evidence type="ECO:0000313" key="8">
    <source>
        <dbReference type="Proteomes" id="UP000199317"/>
    </source>
</evidence>
<gene>
    <name evidence="7" type="ORF">SAMN04489708_112132</name>
</gene>